<accession>A0A0A2ESW5</accession>
<evidence type="ECO:0000256" key="1">
    <source>
        <dbReference type="ARBA" id="ARBA00001298"/>
    </source>
</evidence>
<dbReference type="GO" id="GO:0019305">
    <property type="term" value="P:dTDP-rhamnose biosynthetic process"/>
    <property type="evidence" value="ECO:0007669"/>
    <property type="project" value="UniProtKB-UniRule"/>
</dbReference>
<dbReference type="EMBL" id="JQJD01000014">
    <property type="protein sequence ID" value="KGN82003.1"/>
    <property type="molecule type" value="Genomic_DNA"/>
</dbReference>
<dbReference type="GO" id="GO:0000271">
    <property type="term" value="P:polysaccharide biosynthetic process"/>
    <property type="evidence" value="ECO:0007669"/>
    <property type="project" value="TreeGrafter"/>
</dbReference>
<dbReference type="AlphaFoldDB" id="A0A0A2ESW5"/>
<dbReference type="GO" id="GO:0005829">
    <property type="term" value="C:cytosol"/>
    <property type="evidence" value="ECO:0007669"/>
    <property type="project" value="TreeGrafter"/>
</dbReference>
<organism evidence="8 9">
    <name type="scientific">Porphyromonas cangingivalis</name>
    <dbReference type="NCBI Taxonomy" id="36874"/>
    <lineage>
        <taxon>Bacteria</taxon>
        <taxon>Pseudomonadati</taxon>
        <taxon>Bacteroidota</taxon>
        <taxon>Bacteroidia</taxon>
        <taxon>Bacteroidales</taxon>
        <taxon>Porphyromonadaceae</taxon>
        <taxon>Porphyromonas</taxon>
    </lineage>
</organism>
<name>A0A0A2ESW5_PORCN</name>
<dbReference type="SUPFAM" id="SSF51182">
    <property type="entry name" value="RmlC-like cupins"/>
    <property type="match status" value="1"/>
</dbReference>
<dbReference type="GO" id="GO:0008830">
    <property type="term" value="F:dTDP-4-dehydrorhamnose 3,5-epimerase activity"/>
    <property type="evidence" value="ECO:0007669"/>
    <property type="project" value="UniProtKB-UniRule"/>
</dbReference>
<comment type="subunit">
    <text evidence="7">Homodimer.</text>
</comment>
<sequence length="179" mass="19832">MVVTELDLPGVLLLEAPVYKDSRGCFYESFNQKCWIDSPIGKAGQKPFVQDNVSVSHRGVFRGMHLQRAPHAQSKLVRVLSGRIIDFVLDVNPSSPTYGKSIAISLGAHSGKALYIPAGYAHGFLALDPNTVLQYKVDENYHPESEETYHYTSVAELLSRYYSLDDLILSEKDLAGVSL</sequence>
<evidence type="ECO:0000313" key="8">
    <source>
        <dbReference type="EMBL" id="KGN82003.1"/>
    </source>
</evidence>
<feature type="active site" description="Proton acceptor" evidence="5">
    <location>
        <position position="65"/>
    </location>
</feature>
<dbReference type="OrthoDB" id="9800680at2"/>
<protein>
    <recommendedName>
        <fullName evidence="4 7">dTDP-4-dehydrorhamnose 3,5-epimerase</fullName>
        <ecNumber evidence="3 7">5.1.3.13</ecNumber>
    </recommendedName>
    <alternativeName>
        <fullName evidence="7">Thymidine diphospho-4-keto-rhamnose 3,5-epimerase</fullName>
    </alternativeName>
</protein>
<dbReference type="RefSeq" id="WP_036851042.1">
    <property type="nucleotide sequence ID" value="NZ_JQJD01000014.1"/>
</dbReference>
<reference evidence="8 9" key="1">
    <citation type="submission" date="2014-08" db="EMBL/GenBank/DDBJ databases">
        <title>Porphyromonas cangingivalis strain:COT-109_OH1386 Genome sequencing.</title>
        <authorList>
            <person name="Wallis C."/>
            <person name="Deusch O."/>
            <person name="O'Flynn C."/>
            <person name="Davis I."/>
            <person name="Jospin G."/>
            <person name="Darling A.E."/>
            <person name="Coil D.A."/>
            <person name="Alexiev A."/>
            <person name="Horsfall A."/>
            <person name="Kirkwood N."/>
            <person name="Harris S."/>
            <person name="Eisen J.A."/>
        </authorList>
    </citation>
    <scope>NUCLEOTIDE SEQUENCE [LARGE SCALE GENOMIC DNA]</scope>
    <source>
        <strain evidence="9">COT-109 OH1386</strain>
    </source>
</reference>
<keyword evidence="7" id="KW-0413">Isomerase</keyword>
<evidence type="ECO:0000313" key="9">
    <source>
        <dbReference type="Proteomes" id="UP000030125"/>
    </source>
</evidence>
<dbReference type="eggNOG" id="COG1898">
    <property type="taxonomic scope" value="Bacteria"/>
</dbReference>
<evidence type="ECO:0000256" key="4">
    <source>
        <dbReference type="ARBA" id="ARBA00019595"/>
    </source>
</evidence>
<dbReference type="InterPro" id="IPR014710">
    <property type="entry name" value="RmlC-like_jellyroll"/>
</dbReference>
<dbReference type="CDD" id="cd00438">
    <property type="entry name" value="cupin_RmlC"/>
    <property type="match status" value="1"/>
</dbReference>
<comment type="similarity">
    <text evidence="7">Belongs to the dTDP-4-dehydrorhamnose 3,5-epimerase family.</text>
</comment>
<dbReference type="NCBIfam" id="TIGR01221">
    <property type="entry name" value="rmlC"/>
    <property type="match status" value="1"/>
</dbReference>
<dbReference type="InterPro" id="IPR011051">
    <property type="entry name" value="RmlC_Cupin_sf"/>
</dbReference>
<keyword evidence="9" id="KW-1185">Reference proteome</keyword>
<dbReference type="EC" id="5.1.3.13" evidence="3 7"/>
<comment type="pathway">
    <text evidence="7">Carbohydrate biosynthesis; dTDP-L-rhamnose biosynthesis.</text>
</comment>
<comment type="catalytic activity">
    <reaction evidence="1 7">
        <text>dTDP-4-dehydro-6-deoxy-alpha-D-glucose = dTDP-4-dehydro-beta-L-rhamnose</text>
        <dbReference type="Rhea" id="RHEA:16969"/>
        <dbReference type="ChEBI" id="CHEBI:57649"/>
        <dbReference type="ChEBI" id="CHEBI:62830"/>
        <dbReference type="EC" id="5.1.3.13"/>
    </reaction>
</comment>
<dbReference type="PANTHER" id="PTHR21047">
    <property type="entry name" value="DTDP-6-DEOXY-D-GLUCOSE-3,5 EPIMERASE"/>
    <property type="match status" value="1"/>
</dbReference>
<evidence type="ECO:0000256" key="3">
    <source>
        <dbReference type="ARBA" id="ARBA00012098"/>
    </source>
</evidence>
<comment type="caution">
    <text evidence="8">The sequence shown here is derived from an EMBL/GenBank/DDBJ whole genome shotgun (WGS) entry which is preliminary data.</text>
</comment>
<evidence type="ECO:0000256" key="6">
    <source>
        <dbReference type="PIRSR" id="PIRSR600888-3"/>
    </source>
</evidence>
<dbReference type="STRING" id="36874.HQ34_06340"/>
<evidence type="ECO:0000256" key="7">
    <source>
        <dbReference type="RuleBase" id="RU364069"/>
    </source>
</evidence>
<dbReference type="Pfam" id="PF00908">
    <property type="entry name" value="dTDP_sugar_isom"/>
    <property type="match status" value="1"/>
</dbReference>
<dbReference type="Gene3D" id="2.60.120.10">
    <property type="entry name" value="Jelly Rolls"/>
    <property type="match status" value="1"/>
</dbReference>
<gene>
    <name evidence="8" type="ORF">HQ35_03125</name>
</gene>
<dbReference type="Proteomes" id="UP000030125">
    <property type="component" value="Unassembled WGS sequence"/>
</dbReference>
<dbReference type="InterPro" id="IPR000888">
    <property type="entry name" value="RmlC-like"/>
</dbReference>
<evidence type="ECO:0000256" key="5">
    <source>
        <dbReference type="PIRSR" id="PIRSR600888-1"/>
    </source>
</evidence>
<proteinExistence type="inferred from homology"/>
<dbReference type="PANTHER" id="PTHR21047:SF2">
    <property type="entry name" value="THYMIDINE DIPHOSPHO-4-KETO-RHAMNOSE 3,5-EPIMERASE"/>
    <property type="match status" value="1"/>
</dbReference>
<comment type="function">
    <text evidence="2 7">Catalyzes the epimerization of the C3' and C5'positions of dTDP-6-deoxy-D-xylo-4-hexulose, forming dTDP-6-deoxy-L-lyxo-4-hexulose.</text>
</comment>
<dbReference type="UniPathway" id="UPA00124"/>
<feature type="site" description="Participates in a stacking interaction with the thymidine ring of dTDP-4-oxo-6-deoxyglucose" evidence="6">
    <location>
        <position position="141"/>
    </location>
</feature>
<feature type="active site" description="Proton donor" evidence="5">
    <location>
        <position position="135"/>
    </location>
</feature>
<evidence type="ECO:0000256" key="2">
    <source>
        <dbReference type="ARBA" id="ARBA00001997"/>
    </source>
</evidence>